<keyword evidence="2" id="KW-1185">Reference proteome</keyword>
<accession>A0A2N3XQ26</accession>
<protein>
    <submittedName>
        <fullName evidence="1">Uncharacterized protein</fullName>
    </submittedName>
</protein>
<comment type="caution">
    <text evidence="1">The sequence shown here is derived from an EMBL/GenBank/DDBJ whole genome shotgun (WGS) entry which is preliminary data.</text>
</comment>
<evidence type="ECO:0000313" key="2">
    <source>
        <dbReference type="Proteomes" id="UP000233786"/>
    </source>
</evidence>
<dbReference type="AlphaFoldDB" id="A0A2N3XQ26"/>
<reference evidence="1" key="1">
    <citation type="submission" date="2017-12" db="EMBL/GenBank/DDBJ databases">
        <title>Sequencing the genomes of 1000 Actinobacteria strains.</title>
        <authorList>
            <person name="Klenk H.-P."/>
        </authorList>
    </citation>
    <scope>NUCLEOTIDE SEQUENCE [LARGE SCALE GENOMIC DNA]</scope>
    <source>
        <strain evidence="1">DSM 44228</strain>
    </source>
</reference>
<gene>
    <name evidence="1" type="ORF">A8926_0166</name>
</gene>
<organism evidence="1 2">
    <name type="scientific">Saccharopolyspora spinosa</name>
    <dbReference type="NCBI Taxonomy" id="60894"/>
    <lineage>
        <taxon>Bacteria</taxon>
        <taxon>Bacillati</taxon>
        <taxon>Actinomycetota</taxon>
        <taxon>Actinomycetes</taxon>
        <taxon>Pseudonocardiales</taxon>
        <taxon>Pseudonocardiaceae</taxon>
        <taxon>Saccharopolyspora</taxon>
    </lineage>
</organism>
<sequence>MHELRGGRDTYKLHAGAVRFSREGSDSCRELLDARLYQIDLAIEC</sequence>
<proteinExistence type="predicted"/>
<evidence type="ECO:0000313" key="1">
    <source>
        <dbReference type="EMBL" id="PKW12690.1"/>
    </source>
</evidence>
<dbReference type="EMBL" id="PJNB01000001">
    <property type="protein sequence ID" value="PKW12690.1"/>
    <property type="molecule type" value="Genomic_DNA"/>
</dbReference>
<dbReference type="Proteomes" id="UP000233786">
    <property type="component" value="Unassembled WGS sequence"/>
</dbReference>
<name>A0A2N3XQ26_SACSN</name>